<dbReference type="Gene3D" id="3.40.920.10">
    <property type="entry name" value="Pyruvate-ferredoxin oxidoreductase, PFOR, domain III"/>
    <property type="match status" value="1"/>
</dbReference>
<dbReference type="EC" id="1.2.7.8" evidence="3"/>
<dbReference type="InterPro" id="IPR052198">
    <property type="entry name" value="IorB_Oxidoreductase"/>
</dbReference>
<feature type="domain" description="Pyruvate/ketoisovalerate oxidoreductase catalytic" evidence="2">
    <location>
        <begin position="33"/>
        <end position="216"/>
    </location>
</feature>
<organism evidence="3">
    <name type="scientific">Uncultured Desulfatiglans sp</name>
    <dbReference type="NCBI Taxonomy" id="1748965"/>
    <lineage>
        <taxon>Bacteria</taxon>
        <taxon>Pseudomonadati</taxon>
        <taxon>Thermodesulfobacteriota</taxon>
        <taxon>Desulfobacteria</taxon>
        <taxon>Desulfatiglandales</taxon>
        <taxon>Desulfatiglandaceae</taxon>
        <taxon>Desulfatiglans</taxon>
        <taxon>environmental samples</taxon>
    </lineage>
</organism>
<evidence type="ECO:0000256" key="1">
    <source>
        <dbReference type="ARBA" id="ARBA00023002"/>
    </source>
</evidence>
<proteinExistence type="predicted"/>
<dbReference type="GO" id="GO:0043805">
    <property type="term" value="F:indolepyruvate ferredoxin oxidoreductase activity"/>
    <property type="evidence" value="ECO:0007669"/>
    <property type="project" value="UniProtKB-EC"/>
</dbReference>
<dbReference type="PANTHER" id="PTHR43854">
    <property type="entry name" value="INDOLEPYRUVATE OXIDOREDUCTASE SUBUNIT IORB"/>
    <property type="match status" value="1"/>
</dbReference>
<protein>
    <submittedName>
        <fullName evidence="3">Indolepyruvate ferredoxin oxidoreductase</fullName>
        <ecNumber evidence="3">1.2.7.8</ecNumber>
    </submittedName>
</protein>
<dbReference type="InterPro" id="IPR002869">
    <property type="entry name" value="Pyrv_flavodox_OxRed_cen"/>
</dbReference>
<sequence>MNGNKTIRQTAHFAALRKTEEIMLLNLIITGVGGQGNVLASQILGRAAVKKGLQVTIGETFGLSQRGGPVMSHVRVSDERLLSPIIPPNCADVVVGLEPLETVRILSEFGNDGCTFIVNSRPIYPLNVIAGDVAYPDPDWMRATIEACARRLYWLEGTQQAIELGGPIMLNMVMLGALCALEEMPILQPDVEAVIGELFPVSKLEPNRRALQTGREMVLSYEN</sequence>
<accession>A0A653A8G4</accession>
<gene>
    <name evidence="3" type="ORF">TRIP_B330424</name>
</gene>
<dbReference type="Pfam" id="PF01558">
    <property type="entry name" value="POR"/>
    <property type="match status" value="1"/>
</dbReference>
<dbReference type="InterPro" id="IPR019752">
    <property type="entry name" value="Pyrv/ketoisovalerate_OxRed_cat"/>
</dbReference>
<evidence type="ECO:0000259" key="2">
    <source>
        <dbReference type="Pfam" id="PF01558"/>
    </source>
</evidence>
<reference evidence="3" key="1">
    <citation type="submission" date="2018-07" db="EMBL/GenBank/DDBJ databases">
        <authorList>
            <consortium name="Genoscope - CEA"/>
            <person name="William W."/>
        </authorList>
    </citation>
    <scope>NUCLEOTIDE SEQUENCE</scope>
    <source>
        <strain evidence="3">IK1</strain>
    </source>
</reference>
<name>A0A653A8G4_UNCDX</name>
<dbReference type="SUPFAM" id="SSF53323">
    <property type="entry name" value="Pyruvate-ferredoxin oxidoreductase, PFOR, domain III"/>
    <property type="match status" value="1"/>
</dbReference>
<keyword evidence="3" id="KW-0670">Pyruvate</keyword>
<evidence type="ECO:0000313" key="3">
    <source>
        <dbReference type="EMBL" id="VBB44293.1"/>
    </source>
</evidence>
<dbReference type="EMBL" id="UPXX01000027">
    <property type="protein sequence ID" value="VBB44293.1"/>
    <property type="molecule type" value="Genomic_DNA"/>
</dbReference>
<dbReference type="AlphaFoldDB" id="A0A653A8G4"/>
<keyword evidence="1 3" id="KW-0560">Oxidoreductase</keyword>
<dbReference type="PANTHER" id="PTHR43854:SF1">
    <property type="entry name" value="INDOLEPYRUVATE OXIDOREDUCTASE SUBUNIT IORB"/>
    <property type="match status" value="1"/>
</dbReference>